<keyword evidence="6 12" id="KW-0479">Metal-binding</keyword>
<dbReference type="FunFam" id="1.10.630.10:FF:000126">
    <property type="entry name" value="Predicted protein"/>
    <property type="match status" value="1"/>
</dbReference>
<evidence type="ECO:0000256" key="1">
    <source>
        <dbReference type="ARBA" id="ARBA00001971"/>
    </source>
</evidence>
<dbReference type="InterPro" id="IPR036396">
    <property type="entry name" value="Cyt_P450_sf"/>
</dbReference>
<dbReference type="eggNOG" id="KOG0156">
    <property type="taxonomic scope" value="Eukaryota"/>
</dbReference>
<evidence type="ECO:0000313" key="15">
    <source>
        <dbReference type="Proteomes" id="UP000017836"/>
    </source>
</evidence>
<evidence type="ECO:0000256" key="8">
    <source>
        <dbReference type="ARBA" id="ARBA00023002"/>
    </source>
</evidence>
<dbReference type="PRINTS" id="PR00463">
    <property type="entry name" value="EP450I"/>
</dbReference>
<sequence length="534" mass="60883">MESLFLLAFSLLALIISVKLLYSKRFKLPPGPRPWPLFGNLHEIEPVRFRCFAKWAERYGPIMSVWIGGSLNVIVSSPELAREVLKEQDQHLANRHRTRSAAKFSREGTDLIWADYGPHYVKVRKLCTLELFSVKRLEALRAIREEEVSAMVESLYTDCKGKSEERLVLRTYLSVVTFNHITRLVFGKRFINSKGEMEEQGKEFKDIVATGNELSASLSIAEHLPWLQSLFPLEVEAFDKHWDRRDRLTRTIMEEHTKARLESGSEQQHFVGALLSLRDEYDLSDDTVTGLLWVPHSSPVPSLLIFGNLLFVWLTCLNEFESQDMIQAGMDTIAITCEWGMAELIRNPQVQAKAQEELDRVIGDKRAMTESDFSQLPYLRCIAKESLRLHPPTPLMLPHRASKHIKLGGYDVPKGSNVHVNAWAIARHPDTWKDPTVFRPERFLEDDVDMKGQDFRLLPFGSGRRICPGATLGTYLLQLMLGRMLHGFRWTTIDASSIDMSEDPGLVAFMTTPLVAVATPRLPSDLYSCQSMKV</sequence>
<dbReference type="GO" id="GO:0072547">
    <property type="term" value="F:tricoumaroylspermidine meta-hydroxylase activity"/>
    <property type="evidence" value="ECO:0000318"/>
    <property type="project" value="GO_Central"/>
</dbReference>
<dbReference type="InterPro" id="IPR001128">
    <property type="entry name" value="Cyt_P450"/>
</dbReference>
<comment type="cofactor">
    <cofactor evidence="1 12">
        <name>heme</name>
        <dbReference type="ChEBI" id="CHEBI:30413"/>
    </cofactor>
</comment>
<evidence type="ECO:0000256" key="3">
    <source>
        <dbReference type="ARBA" id="ARBA00010617"/>
    </source>
</evidence>
<keyword evidence="15" id="KW-1185">Reference proteome</keyword>
<dbReference type="Pfam" id="PF00067">
    <property type="entry name" value="p450"/>
    <property type="match status" value="2"/>
</dbReference>
<gene>
    <name evidence="14" type="ORF">AMTR_s00040p00098630</name>
</gene>
<evidence type="ECO:0000256" key="7">
    <source>
        <dbReference type="ARBA" id="ARBA00022989"/>
    </source>
</evidence>
<dbReference type="GO" id="GO:0020037">
    <property type="term" value="F:heme binding"/>
    <property type="evidence" value="ECO:0007669"/>
    <property type="project" value="InterPro"/>
</dbReference>
<protein>
    <recommendedName>
        <fullName evidence="16">Cytochrome P450</fullName>
    </recommendedName>
</protein>
<dbReference type="Proteomes" id="UP000017836">
    <property type="component" value="Unassembled WGS sequence"/>
</dbReference>
<dbReference type="PANTHER" id="PTHR47944:SF10">
    <property type="entry name" value="CYTOCHROME P450 98A9"/>
    <property type="match status" value="1"/>
</dbReference>
<dbReference type="HOGENOM" id="CLU_001570_4_0_1"/>
<keyword evidence="4 12" id="KW-0349">Heme</keyword>
<evidence type="ECO:0000256" key="2">
    <source>
        <dbReference type="ARBA" id="ARBA00004167"/>
    </source>
</evidence>
<dbReference type="Gene3D" id="1.10.630.10">
    <property type="entry name" value="Cytochrome P450"/>
    <property type="match status" value="1"/>
</dbReference>
<evidence type="ECO:0008006" key="16">
    <source>
        <dbReference type="Google" id="ProtNLM"/>
    </source>
</evidence>
<keyword evidence="5" id="KW-0812">Transmembrane</keyword>
<evidence type="ECO:0000256" key="12">
    <source>
        <dbReference type="PIRSR" id="PIRSR602401-1"/>
    </source>
</evidence>
<evidence type="ECO:0000256" key="10">
    <source>
        <dbReference type="ARBA" id="ARBA00023033"/>
    </source>
</evidence>
<comment type="similarity">
    <text evidence="3 13">Belongs to the cytochrome P450 family.</text>
</comment>
<dbReference type="GO" id="GO:0072549">
    <property type="term" value="F:monocoumaroyl dicaffeoyl spermidine meta-hydroxylase activity"/>
    <property type="evidence" value="ECO:0000318"/>
    <property type="project" value="GO_Central"/>
</dbReference>
<evidence type="ECO:0000313" key="14">
    <source>
        <dbReference type="EMBL" id="ERN13019.1"/>
    </source>
</evidence>
<organism evidence="14 15">
    <name type="scientific">Amborella trichopoda</name>
    <dbReference type="NCBI Taxonomy" id="13333"/>
    <lineage>
        <taxon>Eukaryota</taxon>
        <taxon>Viridiplantae</taxon>
        <taxon>Streptophyta</taxon>
        <taxon>Embryophyta</taxon>
        <taxon>Tracheophyta</taxon>
        <taxon>Spermatophyta</taxon>
        <taxon>Magnoliopsida</taxon>
        <taxon>Amborellales</taxon>
        <taxon>Amborellaceae</taxon>
        <taxon>Amborella</taxon>
    </lineage>
</organism>
<accession>W1PY83</accession>
<dbReference type="AlphaFoldDB" id="W1PY83"/>
<name>W1PY83_AMBTC</name>
<dbReference type="GO" id="GO:0072548">
    <property type="term" value="F:dicoumaroyl monocaffeoyl spermidine meta-hydroxylase activity"/>
    <property type="evidence" value="ECO:0000318"/>
    <property type="project" value="GO_Central"/>
</dbReference>
<evidence type="ECO:0000256" key="6">
    <source>
        <dbReference type="ARBA" id="ARBA00022723"/>
    </source>
</evidence>
<dbReference type="GO" id="GO:0016020">
    <property type="term" value="C:membrane"/>
    <property type="evidence" value="ECO:0007669"/>
    <property type="project" value="UniProtKB-SubCell"/>
</dbReference>
<reference evidence="15" key="1">
    <citation type="journal article" date="2013" name="Science">
        <title>The Amborella genome and the evolution of flowering plants.</title>
        <authorList>
            <consortium name="Amborella Genome Project"/>
        </authorList>
    </citation>
    <scope>NUCLEOTIDE SEQUENCE [LARGE SCALE GENOMIC DNA]</scope>
</reference>
<keyword evidence="11" id="KW-0472">Membrane</keyword>
<keyword evidence="7" id="KW-1133">Transmembrane helix</keyword>
<dbReference type="SUPFAM" id="SSF48264">
    <property type="entry name" value="Cytochrome P450"/>
    <property type="match status" value="1"/>
</dbReference>
<proteinExistence type="inferred from homology"/>
<dbReference type="EMBL" id="KI392591">
    <property type="protein sequence ID" value="ERN13019.1"/>
    <property type="molecule type" value="Genomic_DNA"/>
</dbReference>
<dbReference type="Gramene" id="ERN13019">
    <property type="protein sequence ID" value="ERN13019"/>
    <property type="gene ID" value="AMTR_s00040p00098630"/>
</dbReference>
<dbReference type="InterPro" id="IPR017972">
    <property type="entry name" value="Cyt_P450_CS"/>
</dbReference>
<dbReference type="GO" id="GO:0008216">
    <property type="term" value="P:spermidine metabolic process"/>
    <property type="evidence" value="ECO:0000318"/>
    <property type="project" value="GO_Central"/>
</dbReference>
<dbReference type="STRING" id="13333.W1PY83"/>
<feature type="binding site" description="axial binding residue" evidence="12">
    <location>
        <position position="467"/>
    </location>
    <ligand>
        <name>heme</name>
        <dbReference type="ChEBI" id="CHEBI:30413"/>
    </ligand>
    <ligandPart>
        <name>Fe</name>
        <dbReference type="ChEBI" id="CHEBI:18248"/>
    </ligandPart>
</feature>
<keyword evidence="9 12" id="KW-0408">Iron</keyword>
<evidence type="ECO:0000256" key="9">
    <source>
        <dbReference type="ARBA" id="ARBA00023004"/>
    </source>
</evidence>
<dbReference type="PROSITE" id="PS00086">
    <property type="entry name" value="CYTOCHROME_P450"/>
    <property type="match status" value="1"/>
</dbReference>
<dbReference type="PANTHER" id="PTHR47944">
    <property type="entry name" value="CYTOCHROME P450 98A9"/>
    <property type="match status" value="1"/>
</dbReference>
<dbReference type="PRINTS" id="PR00385">
    <property type="entry name" value="P450"/>
</dbReference>
<dbReference type="InterPro" id="IPR002401">
    <property type="entry name" value="Cyt_P450_E_grp-I"/>
</dbReference>
<keyword evidence="8 13" id="KW-0560">Oxidoreductase</keyword>
<comment type="subcellular location">
    <subcellularLocation>
        <location evidence="2">Membrane</location>
        <topology evidence="2">Single-pass membrane protein</topology>
    </subcellularLocation>
</comment>
<dbReference type="GO" id="GO:0005506">
    <property type="term" value="F:iron ion binding"/>
    <property type="evidence" value="ECO:0007669"/>
    <property type="project" value="InterPro"/>
</dbReference>
<evidence type="ECO:0000256" key="13">
    <source>
        <dbReference type="RuleBase" id="RU000461"/>
    </source>
</evidence>
<evidence type="ECO:0000256" key="11">
    <source>
        <dbReference type="ARBA" id="ARBA00023136"/>
    </source>
</evidence>
<keyword evidence="10 13" id="KW-0503">Monooxygenase</keyword>
<evidence type="ECO:0000256" key="5">
    <source>
        <dbReference type="ARBA" id="ARBA00022692"/>
    </source>
</evidence>
<evidence type="ECO:0000256" key="4">
    <source>
        <dbReference type="ARBA" id="ARBA00022617"/>
    </source>
</evidence>